<evidence type="ECO:0000313" key="4">
    <source>
        <dbReference type="Proteomes" id="UP000266327"/>
    </source>
</evidence>
<feature type="signal peptide" evidence="1">
    <location>
        <begin position="1"/>
        <end position="18"/>
    </location>
</feature>
<gene>
    <name evidence="3" type="ORF">D3878_21740</name>
</gene>
<dbReference type="SMART" id="SM00028">
    <property type="entry name" value="TPR"/>
    <property type="match status" value="2"/>
</dbReference>
<reference evidence="4" key="1">
    <citation type="submission" date="2018-09" db="EMBL/GenBank/DDBJ databases">
        <authorList>
            <person name="Zhu H."/>
        </authorList>
    </citation>
    <scope>NUCLEOTIDE SEQUENCE [LARGE SCALE GENOMIC DNA]</scope>
    <source>
        <strain evidence="4">K1S02-23</strain>
    </source>
</reference>
<organism evidence="3 4">
    <name type="scientific">Noviherbaspirillum sedimenti</name>
    <dbReference type="NCBI Taxonomy" id="2320865"/>
    <lineage>
        <taxon>Bacteria</taxon>
        <taxon>Pseudomonadati</taxon>
        <taxon>Pseudomonadota</taxon>
        <taxon>Betaproteobacteria</taxon>
        <taxon>Burkholderiales</taxon>
        <taxon>Oxalobacteraceae</taxon>
        <taxon>Noviherbaspirillum</taxon>
    </lineage>
</organism>
<accession>A0A3A3GSD2</accession>
<dbReference type="RefSeq" id="WP_119787374.1">
    <property type="nucleotide sequence ID" value="NZ_QYUQ01000002.1"/>
</dbReference>
<dbReference type="InterPro" id="IPR039564">
    <property type="entry name" value="Peptidase_C39-like"/>
</dbReference>
<feature type="domain" description="Peptidase C39-like" evidence="2">
    <location>
        <begin position="41"/>
        <end position="147"/>
    </location>
</feature>
<dbReference type="EMBL" id="QYUQ01000002">
    <property type="protein sequence ID" value="RJG03890.1"/>
    <property type="molecule type" value="Genomic_DNA"/>
</dbReference>
<dbReference type="NCBIfam" id="NF033920">
    <property type="entry name" value="C39_PA2778_fam"/>
    <property type="match status" value="1"/>
</dbReference>
<evidence type="ECO:0000256" key="1">
    <source>
        <dbReference type="SAM" id="SignalP"/>
    </source>
</evidence>
<protein>
    <submittedName>
        <fullName evidence="3">Tetratricopeptide repeat protein</fullName>
    </submittedName>
</protein>
<dbReference type="Pfam" id="PF13414">
    <property type="entry name" value="TPR_11"/>
    <property type="match status" value="1"/>
</dbReference>
<dbReference type="InterPro" id="IPR019734">
    <property type="entry name" value="TPR_rpt"/>
</dbReference>
<keyword evidence="1" id="KW-0732">Signal</keyword>
<evidence type="ECO:0000259" key="2">
    <source>
        <dbReference type="Pfam" id="PF13529"/>
    </source>
</evidence>
<proteinExistence type="predicted"/>
<dbReference type="OrthoDB" id="9814129at2"/>
<dbReference type="PROSITE" id="PS51257">
    <property type="entry name" value="PROKAR_LIPOPROTEIN"/>
    <property type="match status" value="1"/>
</dbReference>
<dbReference type="SUPFAM" id="SSF48452">
    <property type="entry name" value="TPR-like"/>
    <property type="match status" value="1"/>
</dbReference>
<dbReference type="AlphaFoldDB" id="A0A3A3GSD2"/>
<comment type="caution">
    <text evidence="3">The sequence shown here is derived from an EMBL/GenBank/DDBJ whole genome shotgun (WGS) entry which is preliminary data.</text>
</comment>
<dbReference type="Gene3D" id="1.25.40.10">
    <property type="entry name" value="Tetratricopeptide repeat domain"/>
    <property type="match status" value="1"/>
</dbReference>
<keyword evidence="4" id="KW-1185">Reference proteome</keyword>
<dbReference type="Gene3D" id="3.90.70.10">
    <property type="entry name" value="Cysteine proteinases"/>
    <property type="match status" value="1"/>
</dbReference>
<feature type="chain" id="PRO_5017225814" evidence="1">
    <location>
        <begin position="19"/>
        <end position="308"/>
    </location>
</feature>
<sequence length="308" mass="33495">MRKKLALVCLSLWLTACATPQMASLQQRWPEALPASATVADVPFYPQDDYQCGPAALAMAAGAAGTQLRPEDLVEQVYLPARQGSLQLEMLAVGRRYGLLSYQLKPGVENLLQEVAAGNPAIVLQNLSFSFSPVWHYAVVTGFDRSRNMLRLHSGRTRDMEMSLYTFERTWARADQWAMLLLPPTRLPATADAPSYAAAAALLELTAPKAAQTAYATGLRKWPGQSTLMLGAGNMAYALGSLDAAVAAYRQLTKLHPASADGWNNLAQALLDQGKKKEAAVAIQRAVVLGGARLPRYLELQNEIQGRR</sequence>
<name>A0A3A3GSD2_9BURK</name>
<evidence type="ECO:0000313" key="3">
    <source>
        <dbReference type="EMBL" id="RJG03890.1"/>
    </source>
</evidence>
<dbReference type="Proteomes" id="UP000266327">
    <property type="component" value="Unassembled WGS sequence"/>
</dbReference>
<dbReference type="Pfam" id="PF13529">
    <property type="entry name" value="Peptidase_C39_2"/>
    <property type="match status" value="1"/>
</dbReference>
<dbReference type="InterPro" id="IPR011990">
    <property type="entry name" value="TPR-like_helical_dom_sf"/>
</dbReference>